<dbReference type="InterPro" id="IPR018289">
    <property type="entry name" value="MULE_transposase_dom"/>
</dbReference>
<evidence type="ECO:0000259" key="2">
    <source>
        <dbReference type="Pfam" id="PF10551"/>
    </source>
</evidence>
<dbReference type="VEuPathDB" id="FungiDB:FUN_016229"/>
<gene>
    <name evidence="3" type="ORF">RhiirC2_786996</name>
</gene>
<evidence type="ECO:0000256" key="1">
    <source>
        <dbReference type="SAM" id="MobiDB-lite"/>
    </source>
</evidence>
<dbReference type="Proteomes" id="UP000233469">
    <property type="component" value="Unassembled WGS sequence"/>
</dbReference>
<feature type="region of interest" description="Disordered" evidence="1">
    <location>
        <begin position="380"/>
        <end position="445"/>
    </location>
</feature>
<dbReference type="Pfam" id="PF10551">
    <property type="entry name" value="MULE"/>
    <property type="match status" value="1"/>
</dbReference>
<protein>
    <recommendedName>
        <fullName evidence="2">MULE transposase domain-containing protein</fullName>
    </recommendedName>
</protein>
<feature type="domain" description="MULE transposase" evidence="2">
    <location>
        <begin position="203"/>
        <end position="273"/>
    </location>
</feature>
<evidence type="ECO:0000313" key="4">
    <source>
        <dbReference type="Proteomes" id="UP000233469"/>
    </source>
</evidence>
<organism evidence="3 4">
    <name type="scientific">Rhizophagus irregularis</name>
    <dbReference type="NCBI Taxonomy" id="588596"/>
    <lineage>
        <taxon>Eukaryota</taxon>
        <taxon>Fungi</taxon>
        <taxon>Fungi incertae sedis</taxon>
        <taxon>Mucoromycota</taxon>
        <taxon>Glomeromycotina</taxon>
        <taxon>Glomeromycetes</taxon>
        <taxon>Glomerales</taxon>
        <taxon>Glomeraceae</taxon>
        <taxon>Rhizophagus</taxon>
    </lineage>
</organism>
<dbReference type="InterPro" id="IPR031052">
    <property type="entry name" value="FHY3/FAR1"/>
</dbReference>
<dbReference type="AlphaFoldDB" id="A0A2N1MT52"/>
<reference evidence="3 4" key="2">
    <citation type="submission" date="2017-10" db="EMBL/GenBank/DDBJ databases">
        <title>Extensive intraspecific genome diversity in a model arbuscular mycorrhizal fungus.</title>
        <authorList>
            <person name="Chen E.C.H."/>
            <person name="Morin E."/>
            <person name="Baudet D."/>
            <person name="Noel J."/>
            <person name="Ndikumana S."/>
            <person name="Charron P."/>
            <person name="St-Onge C."/>
            <person name="Giorgi J."/>
            <person name="Grigoriev I.V."/>
            <person name="Roux C."/>
            <person name="Martin F.M."/>
            <person name="Corradi N."/>
        </authorList>
    </citation>
    <scope>NUCLEOTIDE SEQUENCE [LARGE SCALE GENOMIC DNA]</scope>
    <source>
        <strain evidence="3 4">C2</strain>
    </source>
</reference>
<feature type="compositionally biased region" description="Acidic residues" evidence="1">
    <location>
        <begin position="403"/>
        <end position="418"/>
    </location>
</feature>
<dbReference type="EMBL" id="LLXL01001376">
    <property type="protein sequence ID" value="PKK64809.1"/>
    <property type="molecule type" value="Genomic_DNA"/>
</dbReference>
<dbReference type="PANTHER" id="PTHR31669">
    <property type="entry name" value="PROTEIN FAR1-RELATED SEQUENCE 10-RELATED"/>
    <property type="match status" value="1"/>
</dbReference>
<feature type="compositionally biased region" description="Basic and acidic residues" evidence="1">
    <location>
        <begin position="380"/>
        <end position="402"/>
    </location>
</feature>
<proteinExistence type="predicted"/>
<comment type="caution">
    <text evidence="3">The sequence shown here is derived from an EMBL/GenBank/DDBJ whole genome shotgun (WGS) entry which is preliminary data.</text>
</comment>
<evidence type="ECO:0000313" key="3">
    <source>
        <dbReference type="EMBL" id="PKK64809.1"/>
    </source>
</evidence>
<dbReference type="VEuPathDB" id="FungiDB:RhiirFUN_001537"/>
<dbReference type="PANTHER" id="PTHR31669:SF251">
    <property type="entry name" value="PROTEIN FAR1-RELATED SEQUENCE"/>
    <property type="match status" value="1"/>
</dbReference>
<dbReference type="VEuPathDB" id="FungiDB:RhiirA1_400532"/>
<dbReference type="GO" id="GO:0006355">
    <property type="term" value="P:regulation of DNA-templated transcription"/>
    <property type="evidence" value="ECO:0007669"/>
    <property type="project" value="InterPro"/>
</dbReference>
<feature type="compositionally biased region" description="Basic and acidic residues" evidence="1">
    <location>
        <begin position="419"/>
        <end position="445"/>
    </location>
</feature>
<name>A0A2N1MT52_9GLOM</name>
<accession>A0A2N1MT52</accession>
<reference evidence="3 4" key="1">
    <citation type="submission" date="2016-04" db="EMBL/GenBank/DDBJ databases">
        <title>Genome analyses suggest a sexual origin of heterokaryosis in a supposedly ancient asexual fungus.</title>
        <authorList>
            <person name="Ropars J."/>
            <person name="Sedzielewska K."/>
            <person name="Noel J."/>
            <person name="Charron P."/>
            <person name="Farinelli L."/>
            <person name="Marton T."/>
            <person name="Kruger M."/>
            <person name="Pelin A."/>
            <person name="Brachmann A."/>
            <person name="Corradi N."/>
        </authorList>
    </citation>
    <scope>NUCLEOTIDE SEQUENCE [LARGE SCALE GENOMIC DNA]</scope>
    <source>
        <strain evidence="3 4">C2</strain>
    </source>
</reference>
<sequence length="646" mass="75702">MDKNMHKRSIFDVYSSEEEEISNVNKLQKDFESESTLSSSSIEDSNKKCAILGLEKGDTFEDWESDEKQVEIYSKVVGFGVVKRRLEKNSHGIIRITFIHKEHNHPLYGNGNKNITLDHCLNPEMLKEIEFLVNISCRAGPIIRMLQKWFSDTTIHPKNVYNAICLFRRDQKLMKTDAAKTYDKLMKMQREDNGWFFHDVAINDNTSQTNKYRMYLSLTIVIDNHARSRMAATAVVSDETKDTYRWILECLLRVTNGLAPRVLFTDADAGMNEINAETASLKKNFKNGGVQSTQRVENYNALIKKSVGRSTTLYELDTQIQLQLDKEEKFERLEEQINQNPRVVLKMQRRQMNESLLYHVKKIENWELLLEHEAYDFDEKTNKEQKQTKEKEQEQSDKKEWEQFDEERDQSDDEERDQSDDKEQEQGRFDNEGVEKSRMKQKDSKVKFAEDDYESKLSNLRSLILYLGHTVIQEVWSVTTIKKNKEHFVVLYVMFNSDIAMFHIGLIPARWYNDIFSSTQEELAIAISLDKKKEREIRDKQQECTIGFKENLPNISNPHQARTKGAPKKHVKNTLKNTTIKYNHNIKNRQDMMKLNVKAPNKQSRSELQPEIPIRQTKYICSYCKGNGHNARSCELKKKSVRARTK</sequence>
<dbReference type="VEuPathDB" id="FungiDB:RhiirFUN_007799"/>